<keyword evidence="2" id="KW-0812">Transmembrane</keyword>
<dbReference type="AlphaFoldDB" id="A0A9W9YWT1"/>
<evidence type="ECO:0000256" key="2">
    <source>
        <dbReference type="SAM" id="Phobius"/>
    </source>
</evidence>
<evidence type="ECO:0000256" key="1">
    <source>
        <dbReference type="SAM" id="MobiDB-lite"/>
    </source>
</evidence>
<proteinExistence type="predicted"/>
<organism evidence="3 4">
    <name type="scientific">Desmophyllum pertusum</name>
    <dbReference type="NCBI Taxonomy" id="174260"/>
    <lineage>
        <taxon>Eukaryota</taxon>
        <taxon>Metazoa</taxon>
        <taxon>Cnidaria</taxon>
        <taxon>Anthozoa</taxon>
        <taxon>Hexacorallia</taxon>
        <taxon>Scleractinia</taxon>
        <taxon>Caryophylliina</taxon>
        <taxon>Caryophylliidae</taxon>
        <taxon>Desmophyllum</taxon>
    </lineage>
</organism>
<keyword evidence="2" id="KW-0472">Membrane</keyword>
<feature type="transmembrane region" description="Helical" evidence="2">
    <location>
        <begin position="49"/>
        <end position="69"/>
    </location>
</feature>
<reference evidence="3" key="1">
    <citation type="submission" date="2023-01" db="EMBL/GenBank/DDBJ databases">
        <title>Genome assembly of the deep-sea coral Lophelia pertusa.</title>
        <authorList>
            <person name="Herrera S."/>
            <person name="Cordes E."/>
        </authorList>
    </citation>
    <scope>NUCLEOTIDE SEQUENCE</scope>
    <source>
        <strain evidence="3">USNM1676648</strain>
        <tissue evidence="3">Polyp</tissue>
    </source>
</reference>
<comment type="caution">
    <text evidence="3">The sequence shown here is derived from an EMBL/GenBank/DDBJ whole genome shotgun (WGS) entry which is preliminary data.</text>
</comment>
<gene>
    <name evidence="3" type="ORF">OS493_029364</name>
</gene>
<dbReference type="EMBL" id="MU826855">
    <property type="protein sequence ID" value="KAJ7370821.1"/>
    <property type="molecule type" value="Genomic_DNA"/>
</dbReference>
<feature type="region of interest" description="Disordered" evidence="1">
    <location>
        <begin position="97"/>
        <end position="134"/>
    </location>
</feature>
<sequence length="134" mass="15404">MEKFCYLALNTGYEEVWWPQQDETEMSLAAMPVEVKGKEYNDSLYCVQYVGFIAVRPILIATIIFQVLLRGGTVYRDMLKGEEARREDMDVDIESVTPRKQRKAVKMKHAKSSESRKVLANETKFLDPPKVPLG</sequence>
<dbReference type="Proteomes" id="UP001163046">
    <property type="component" value="Unassembled WGS sequence"/>
</dbReference>
<feature type="compositionally biased region" description="Basic and acidic residues" evidence="1">
    <location>
        <begin position="111"/>
        <end position="127"/>
    </location>
</feature>
<feature type="compositionally biased region" description="Basic residues" evidence="1">
    <location>
        <begin position="99"/>
        <end position="110"/>
    </location>
</feature>
<name>A0A9W9YWT1_9CNID</name>
<protein>
    <submittedName>
        <fullName evidence="3">Uncharacterized protein</fullName>
    </submittedName>
</protein>
<evidence type="ECO:0000313" key="3">
    <source>
        <dbReference type="EMBL" id="KAJ7370821.1"/>
    </source>
</evidence>
<keyword evidence="4" id="KW-1185">Reference proteome</keyword>
<accession>A0A9W9YWT1</accession>
<keyword evidence="2" id="KW-1133">Transmembrane helix</keyword>
<evidence type="ECO:0000313" key="4">
    <source>
        <dbReference type="Proteomes" id="UP001163046"/>
    </source>
</evidence>